<organism evidence="1 2">
    <name type="scientific">Streptomyces fulvorobeus</name>
    <dbReference type="NCBI Taxonomy" id="284028"/>
    <lineage>
        <taxon>Bacteria</taxon>
        <taxon>Bacillati</taxon>
        <taxon>Actinomycetota</taxon>
        <taxon>Actinomycetes</taxon>
        <taxon>Kitasatosporales</taxon>
        <taxon>Streptomycetaceae</taxon>
        <taxon>Streptomyces</taxon>
    </lineage>
</organism>
<name>A0A7Y9KX10_9ACTN</name>
<reference evidence="1 2" key="1">
    <citation type="submission" date="2020-07" db="EMBL/GenBank/DDBJ databases">
        <title>Sequencing the genomes of 1000 actinobacteria strains.</title>
        <authorList>
            <person name="Klenk H.-P."/>
        </authorList>
    </citation>
    <scope>NUCLEOTIDE SEQUENCE [LARGE SCALE GENOMIC DNA]</scope>
    <source>
        <strain evidence="1 2">DSM 41455</strain>
    </source>
</reference>
<gene>
    <name evidence="1" type="ORF">HEB29_003051</name>
</gene>
<evidence type="ECO:0000313" key="2">
    <source>
        <dbReference type="Proteomes" id="UP000530403"/>
    </source>
</evidence>
<sequence>MSRTQWCRLAAVVTVVPGLLRGRAPHDQAPGLAAWCPGAAPSPIEPPVLRV</sequence>
<protein>
    <submittedName>
        <fullName evidence="1">Uncharacterized protein</fullName>
    </submittedName>
</protein>
<dbReference type="AlphaFoldDB" id="A0A7Y9KX10"/>
<dbReference type="EMBL" id="JACCCF010000001">
    <property type="protein sequence ID" value="NYE42040.1"/>
    <property type="molecule type" value="Genomic_DNA"/>
</dbReference>
<accession>A0A7Y9KX10</accession>
<dbReference type="Proteomes" id="UP000530403">
    <property type="component" value="Unassembled WGS sequence"/>
</dbReference>
<evidence type="ECO:0000313" key="1">
    <source>
        <dbReference type="EMBL" id="NYE42040.1"/>
    </source>
</evidence>
<comment type="caution">
    <text evidence="1">The sequence shown here is derived from an EMBL/GenBank/DDBJ whole genome shotgun (WGS) entry which is preliminary data.</text>
</comment>
<proteinExistence type="predicted"/>